<reference evidence="5" key="1">
    <citation type="journal article" date="2019" name="Int. J. Syst. Evol. Microbiol.">
        <title>The Global Catalogue of Microorganisms (GCM) 10K type strain sequencing project: providing services to taxonomists for standard genome sequencing and annotation.</title>
        <authorList>
            <consortium name="The Broad Institute Genomics Platform"/>
            <consortium name="The Broad Institute Genome Sequencing Center for Infectious Disease"/>
            <person name="Wu L."/>
            <person name="Ma J."/>
        </authorList>
    </citation>
    <scope>NUCLEOTIDE SEQUENCE [LARGE SCALE GENOMIC DNA]</scope>
    <source>
        <strain evidence="5">CECT 8289</strain>
    </source>
</reference>
<dbReference type="PANTHER" id="PTHR46401:SF2">
    <property type="entry name" value="GLYCOSYLTRANSFERASE WBBK-RELATED"/>
    <property type="match status" value="1"/>
</dbReference>
<protein>
    <submittedName>
        <fullName evidence="4">Glycosyltransferase family 4 protein</fullName>
    </submittedName>
</protein>
<comment type="caution">
    <text evidence="4">The sequence shown here is derived from an EMBL/GenBank/DDBJ whole genome shotgun (WGS) entry which is preliminary data.</text>
</comment>
<gene>
    <name evidence="4" type="ORF">ACFOWM_09285</name>
</gene>
<dbReference type="Pfam" id="PF00534">
    <property type="entry name" value="Glycos_transf_1"/>
    <property type="match status" value="1"/>
</dbReference>
<dbReference type="SUPFAM" id="SSF53756">
    <property type="entry name" value="UDP-Glycosyltransferase/glycogen phosphorylase"/>
    <property type="match status" value="1"/>
</dbReference>
<proteinExistence type="predicted"/>
<evidence type="ECO:0000259" key="3">
    <source>
        <dbReference type="Pfam" id="PF13439"/>
    </source>
</evidence>
<evidence type="ECO:0000256" key="1">
    <source>
        <dbReference type="ARBA" id="ARBA00022679"/>
    </source>
</evidence>
<evidence type="ECO:0000259" key="2">
    <source>
        <dbReference type="Pfam" id="PF00534"/>
    </source>
</evidence>
<keyword evidence="5" id="KW-1185">Reference proteome</keyword>
<dbReference type="Pfam" id="PF13439">
    <property type="entry name" value="Glyco_transf_4"/>
    <property type="match status" value="1"/>
</dbReference>
<name>A0ABV8QS37_9BACT</name>
<dbReference type="Proteomes" id="UP001595907">
    <property type="component" value="Unassembled WGS sequence"/>
</dbReference>
<dbReference type="RefSeq" id="WP_379709151.1">
    <property type="nucleotide sequence ID" value="NZ_JBHSCZ010000002.1"/>
</dbReference>
<dbReference type="PANTHER" id="PTHR46401">
    <property type="entry name" value="GLYCOSYLTRANSFERASE WBBK-RELATED"/>
    <property type="match status" value="1"/>
</dbReference>
<accession>A0ABV8QS37</accession>
<dbReference type="InterPro" id="IPR028098">
    <property type="entry name" value="Glyco_trans_4-like_N"/>
</dbReference>
<feature type="domain" description="Glycosyltransferase subfamily 4-like N-terminal" evidence="3">
    <location>
        <begin position="75"/>
        <end position="164"/>
    </location>
</feature>
<dbReference type="EMBL" id="JBHSCZ010000002">
    <property type="protein sequence ID" value="MFC4263070.1"/>
    <property type="molecule type" value="Genomic_DNA"/>
</dbReference>
<keyword evidence="1" id="KW-0808">Transferase</keyword>
<feature type="domain" description="Glycosyl transferase family 1" evidence="2">
    <location>
        <begin position="171"/>
        <end position="311"/>
    </location>
</feature>
<sequence length="353" mass="40521">MKKRKLVIDCERMKYPHTGLYYYCLHLGNALAALIDKEKESLSYYVRNCSTLYFGNDAQYIVQHSLDKFYMPVKDTDVWHTTYQATNYFPFRKKSKVVFTIHDLNVVHENNVSPAKIKKELAKIQKRIYRADHIIAISAFTLHDIHKHLNVGNTPITVIHNGCNFSKINTPQPPAIVAEQPFIFTLGTINSKKNFHVLPCLVANTQKKLYIAGVVDNEAYKQLIIEEAQKFGVENQVVFLGPISENDKQWYMQHCEAFVFPSIAEGFGLPVIEAMYFGVPVILSTLTALPEIGGDVAYYFNSFEPQQMQADYQQALSAYNNDPTAPQKIMERATQFSWEEAAKKYLEVYRSLY</sequence>
<dbReference type="InterPro" id="IPR001296">
    <property type="entry name" value="Glyco_trans_1"/>
</dbReference>
<organism evidence="4 5">
    <name type="scientific">Ferruginibacter yonginensis</name>
    <dbReference type="NCBI Taxonomy" id="1310416"/>
    <lineage>
        <taxon>Bacteria</taxon>
        <taxon>Pseudomonadati</taxon>
        <taxon>Bacteroidota</taxon>
        <taxon>Chitinophagia</taxon>
        <taxon>Chitinophagales</taxon>
        <taxon>Chitinophagaceae</taxon>
        <taxon>Ferruginibacter</taxon>
    </lineage>
</organism>
<evidence type="ECO:0000313" key="4">
    <source>
        <dbReference type="EMBL" id="MFC4263070.1"/>
    </source>
</evidence>
<dbReference type="CDD" id="cd03809">
    <property type="entry name" value="GT4_MtfB-like"/>
    <property type="match status" value="1"/>
</dbReference>
<evidence type="ECO:0000313" key="5">
    <source>
        <dbReference type="Proteomes" id="UP001595907"/>
    </source>
</evidence>
<dbReference type="Gene3D" id="3.40.50.2000">
    <property type="entry name" value="Glycogen Phosphorylase B"/>
    <property type="match status" value="2"/>
</dbReference>